<proteinExistence type="predicted"/>
<dbReference type="EMBL" id="MLAK01000568">
    <property type="protein sequence ID" value="OHT12246.1"/>
    <property type="molecule type" value="Genomic_DNA"/>
</dbReference>
<evidence type="ECO:0000313" key="2">
    <source>
        <dbReference type="EMBL" id="OHT12246.1"/>
    </source>
</evidence>
<keyword evidence="1" id="KW-0812">Transmembrane</keyword>
<dbReference type="RefSeq" id="XP_068365382.1">
    <property type="nucleotide sequence ID" value="XM_068499944.1"/>
</dbReference>
<organism evidence="2 3">
    <name type="scientific">Tritrichomonas foetus</name>
    <dbReference type="NCBI Taxonomy" id="1144522"/>
    <lineage>
        <taxon>Eukaryota</taxon>
        <taxon>Metamonada</taxon>
        <taxon>Parabasalia</taxon>
        <taxon>Tritrichomonadida</taxon>
        <taxon>Tritrichomonadidae</taxon>
        <taxon>Tritrichomonas</taxon>
    </lineage>
</organism>
<dbReference type="Proteomes" id="UP000179807">
    <property type="component" value="Unassembled WGS sequence"/>
</dbReference>
<evidence type="ECO:0000256" key="1">
    <source>
        <dbReference type="SAM" id="Phobius"/>
    </source>
</evidence>
<gene>
    <name evidence="2" type="ORF">TRFO_18053</name>
</gene>
<name>A0A1J4KRF6_9EUKA</name>
<keyword evidence="1" id="KW-0472">Membrane</keyword>
<accession>A0A1J4KRF6</accession>
<protein>
    <recommendedName>
        <fullName evidence="4">Right handed beta helix domain-containing protein</fullName>
    </recommendedName>
</protein>
<keyword evidence="1" id="KW-1133">Transmembrane helix</keyword>
<dbReference type="GeneID" id="94834648"/>
<evidence type="ECO:0008006" key="4">
    <source>
        <dbReference type="Google" id="ProtNLM"/>
    </source>
</evidence>
<keyword evidence="3" id="KW-1185">Reference proteome</keyword>
<feature type="transmembrane region" description="Helical" evidence="1">
    <location>
        <begin position="465"/>
        <end position="488"/>
    </location>
</feature>
<comment type="caution">
    <text evidence="2">The sequence shown here is derived from an EMBL/GenBank/DDBJ whole genome shotgun (WGS) entry which is preliminary data.</text>
</comment>
<sequence>MIHFSASKTFHVTVHKNKVNSNVFYIHDILKRTKYQDKIIFIDSLINQSDEIEVLQSALNDASISQYLDLDFNGLIIDGNCFSDNFQIDQIFHFKHLLNFKIRNINFYRISQPIFLFSPRSVVSLINCTIKDSTFNNIQQLVVVSYSHMDFIHLTLSNVTFNRTSFITDFQSSLTITNFHITNNTINDSSFINIIDSTINLYDFSMSFCDGFSCTIFESKGTVYFYMNNCILRHNNLFSDNASTPSCFIDSDFAIDLNLFDFQMSFCTHIKIFDGCCKTMLLSNFSIVHCTFLPRLFDIANSGSIYFQEVEIKDCFIHEFIFLKNAISLSIKNSKFSFNSSFVSSQFVFTNIVEKSTIHNSSLAIEFVNQTLIEISNSIFSLKNVEFLHSVYEKWAYTKGFFIVSDEESFLEIKKTSFPYNKVIMPKVIANGNHSLSNVSFVHKNSVFYNENRFCYNPYSKHQKIGVIIVISIQAALAIIWLFSFNLFEIPRRGNHYRL</sequence>
<reference evidence="2" key="1">
    <citation type="submission" date="2016-10" db="EMBL/GenBank/DDBJ databases">
        <authorList>
            <person name="Benchimol M."/>
            <person name="Almeida L.G."/>
            <person name="Vasconcelos A.T."/>
            <person name="Perreira-Neves A."/>
            <person name="Rosa I.A."/>
            <person name="Tasca T."/>
            <person name="Bogo M.R."/>
            <person name="de Souza W."/>
        </authorList>
    </citation>
    <scope>NUCLEOTIDE SEQUENCE [LARGE SCALE GENOMIC DNA]</scope>
    <source>
        <strain evidence="2">K</strain>
    </source>
</reference>
<dbReference type="AlphaFoldDB" id="A0A1J4KRF6"/>
<dbReference type="VEuPathDB" id="TrichDB:TRFO_18053"/>
<evidence type="ECO:0000313" key="3">
    <source>
        <dbReference type="Proteomes" id="UP000179807"/>
    </source>
</evidence>